<evidence type="ECO:0000256" key="2">
    <source>
        <dbReference type="ARBA" id="ARBA00022490"/>
    </source>
</evidence>
<dbReference type="Pfam" id="PF17838">
    <property type="entry name" value="PH_16"/>
    <property type="match status" value="1"/>
</dbReference>
<feature type="compositionally biased region" description="Low complexity" evidence="4">
    <location>
        <begin position="228"/>
        <end position="239"/>
    </location>
</feature>
<feature type="compositionally biased region" description="Basic residues" evidence="4">
    <location>
        <begin position="1021"/>
        <end position="1060"/>
    </location>
</feature>
<feature type="compositionally biased region" description="Low complexity" evidence="4">
    <location>
        <begin position="247"/>
        <end position="258"/>
    </location>
</feature>
<proteinExistence type="predicted"/>
<protein>
    <recommendedName>
        <fullName evidence="5">DH domain-containing protein</fullName>
    </recommendedName>
</protein>
<accession>A0A9P0FB71</accession>
<comment type="subcellular location">
    <subcellularLocation>
        <location evidence="1">Cytoplasm</location>
    </subcellularLocation>
</comment>
<dbReference type="InterPro" id="IPR011993">
    <property type="entry name" value="PH-like_dom_sf"/>
</dbReference>
<keyword evidence="7" id="KW-1185">Reference proteome</keyword>
<dbReference type="OrthoDB" id="2272012at2759"/>
<name>A0A9P0FB71_BRAAE</name>
<dbReference type="InterPro" id="IPR041020">
    <property type="entry name" value="PH_16"/>
</dbReference>
<feature type="region of interest" description="Disordered" evidence="4">
    <location>
        <begin position="993"/>
        <end position="1060"/>
    </location>
</feature>
<dbReference type="SMART" id="SM00325">
    <property type="entry name" value="RhoGEF"/>
    <property type="match status" value="1"/>
</dbReference>
<feature type="compositionally biased region" description="Low complexity" evidence="4">
    <location>
        <begin position="577"/>
        <end position="599"/>
    </location>
</feature>
<evidence type="ECO:0000259" key="5">
    <source>
        <dbReference type="SMART" id="SM00325"/>
    </source>
</evidence>
<dbReference type="GO" id="GO:0007186">
    <property type="term" value="P:G protein-coupled receptor signaling pathway"/>
    <property type="evidence" value="ECO:0007669"/>
    <property type="project" value="TreeGrafter"/>
</dbReference>
<dbReference type="InterPro" id="IPR035899">
    <property type="entry name" value="DBL_dom_sf"/>
</dbReference>
<feature type="compositionally biased region" description="Basic and acidic residues" evidence="4">
    <location>
        <begin position="1"/>
        <end position="10"/>
    </location>
</feature>
<gene>
    <name evidence="6" type="ORF">MELIAE_LOCUS835</name>
</gene>
<evidence type="ECO:0000256" key="4">
    <source>
        <dbReference type="SAM" id="MobiDB-lite"/>
    </source>
</evidence>
<feature type="region of interest" description="Disordered" evidence="4">
    <location>
        <begin position="227"/>
        <end position="269"/>
    </location>
</feature>
<dbReference type="GO" id="GO:0005737">
    <property type="term" value="C:cytoplasm"/>
    <property type="evidence" value="ECO:0007669"/>
    <property type="project" value="UniProtKB-SubCell"/>
</dbReference>
<feature type="domain" description="DH" evidence="5">
    <location>
        <begin position="649"/>
        <end position="835"/>
    </location>
</feature>
<dbReference type="PANTHER" id="PTHR45872:SF2">
    <property type="entry name" value="RHO GUANINE NUCLEOTIDE EXCHANGE FACTOR 2, ISOFORM D"/>
    <property type="match status" value="1"/>
</dbReference>
<feature type="compositionally biased region" description="Basic and acidic residues" evidence="4">
    <location>
        <begin position="82"/>
        <end position="97"/>
    </location>
</feature>
<feature type="region of interest" description="Disordered" evidence="4">
    <location>
        <begin position="453"/>
        <end position="509"/>
    </location>
</feature>
<dbReference type="CDD" id="cd00160">
    <property type="entry name" value="RhoGEF"/>
    <property type="match status" value="1"/>
</dbReference>
<evidence type="ECO:0000256" key="1">
    <source>
        <dbReference type="ARBA" id="ARBA00004496"/>
    </source>
</evidence>
<feature type="compositionally biased region" description="Basic and acidic residues" evidence="4">
    <location>
        <begin position="480"/>
        <end position="495"/>
    </location>
</feature>
<dbReference type="Gene3D" id="1.20.900.10">
    <property type="entry name" value="Dbl homology (DH) domain"/>
    <property type="match status" value="1"/>
</dbReference>
<sequence>MWSKQADTRNKNMTSFKNKITNRKRKNGKTGLKEPEIETTETPISKPADQTPKVETSNKSNRNRRNRTKCDNSVEGGAIKTTADEKKVSSDSRTKCEQDDITKNNFIEKDLETADVVLRNANNLADKRSTNTNTLKRYSDSYVFEQNSGAIFENAVPADEVIPKLTRAVSGFLYLESRKNRFSDLFKSGAMKLSASTENLKNCVKNEAKCNKKTTGDIQNDACKTQTKQNNKSNCGNKNNKTKKTEVTSSTNVSRNNSQRMANVKKEKEKPVIPTNTDSYLKRVKSKIYQKTKSDDTNKIVIESKCKKLKPKKSMEISGRIPEDEEAVMSPPGVRKSLTHFDFRLMRQTSNLERRRSKDDKEESNSSVPPSPKPLHFFGKAKSSSAINLNLLRNRKNKNVDNNCTDVQSEFDFIAFGGVNGLLARQRLFGSQTHITTSTNNNKTPSWLYCCESKNPKPSQDAVDAAGDSNKTGQPVSRSGSDRRPDAVREERHQLEGAAGPGDPMNDSLIAGKEDWVVMPDSGEKVLPKKKSTNVNRSESVKEQSEKRKQRRNISDPLHNTTGGEIDLDTPTHPGHSNPDSNSSSTSSLSNGRLSESPSTSVDAVQTGHNKTDADSDTGFESDIPMWHNLISEKDRKGLNPQEQKRQEIINEIFSTEHSHVRSLRVLHKIFYEKLRSSQILKTEELHMIFPNIKELHDVHYEYNKKMKECREETKPLVKEVGDLLLRMFDGADGERLKTSAAKFCEKQHHVLEFITEKRKKDTKFDNLLTDCEKKRHCRRLPLQGILPTEMQRLSKYPMLLERLINNTDSSCVDELSNLKKAHQLSKSVANFVDEAVKLASNRHRLEEIQKHLEVSSLKIDHPLLKDVSLAAMQDLTRHKLIREGSMSLRRPNKPLVPVHVLLMEDVVYILQRDADRYVLKFYQSGSSSNMLPLSPYLKTSQLLVRLNAVCKNGLYLVNTNTNSSQIYDLITEEDAQRDMWFRHFSEAVETYNKKGRQAEAAARRRSGRWRRERAGPSAGRRPRRKGGKGGRRTGRRRRERRGRTGRHQKRRSWRFGRKG</sequence>
<dbReference type="EMBL" id="OV121132">
    <property type="protein sequence ID" value="CAH0546728.1"/>
    <property type="molecule type" value="Genomic_DNA"/>
</dbReference>
<dbReference type="Gene3D" id="2.30.29.30">
    <property type="entry name" value="Pleckstrin-homology domain (PH domain)/Phosphotyrosine-binding domain (PTB)"/>
    <property type="match status" value="1"/>
</dbReference>
<dbReference type="PANTHER" id="PTHR45872">
    <property type="entry name" value="RHO GUANINE NUCLEOTIDE EXCHANGE FACTOR 2, ISOFORM D"/>
    <property type="match status" value="1"/>
</dbReference>
<reference evidence="6" key="1">
    <citation type="submission" date="2021-12" db="EMBL/GenBank/DDBJ databases">
        <authorList>
            <person name="King R."/>
        </authorList>
    </citation>
    <scope>NUCLEOTIDE SEQUENCE</scope>
</reference>
<dbReference type="SUPFAM" id="SSF50729">
    <property type="entry name" value="PH domain-like"/>
    <property type="match status" value="1"/>
</dbReference>
<organism evidence="6 7">
    <name type="scientific">Brassicogethes aeneus</name>
    <name type="common">Rape pollen beetle</name>
    <name type="synonym">Meligethes aeneus</name>
    <dbReference type="NCBI Taxonomy" id="1431903"/>
    <lineage>
        <taxon>Eukaryota</taxon>
        <taxon>Metazoa</taxon>
        <taxon>Ecdysozoa</taxon>
        <taxon>Arthropoda</taxon>
        <taxon>Hexapoda</taxon>
        <taxon>Insecta</taxon>
        <taxon>Pterygota</taxon>
        <taxon>Neoptera</taxon>
        <taxon>Endopterygota</taxon>
        <taxon>Coleoptera</taxon>
        <taxon>Polyphaga</taxon>
        <taxon>Cucujiformia</taxon>
        <taxon>Nitidulidae</taxon>
        <taxon>Meligethinae</taxon>
        <taxon>Brassicogethes</taxon>
    </lineage>
</organism>
<dbReference type="Pfam" id="PF00621">
    <property type="entry name" value="RhoGEF"/>
    <property type="match status" value="1"/>
</dbReference>
<dbReference type="SUPFAM" id="SSF48065">
    <property type="entry name" value="DBL homology domain (DH-domain)"/>
    <property type="match status" value="1"/>
</dbReference>
<dbReference type="InterPro" id="IPR000219">
    <property type="entry name" value="DH_dom"/>
</dbReference>
<feature type="compositionally biased region" description="Polar residues" evidence="4">
    <location>
        <begin position="600"/>
        <end position="609"/>
    </location>
</feature>
<evidence type="ECO:0000256" key="3">
    <source>
        <dbReference type="ARBA" id="ARBA00022553"/>
    </source>
</evidence>
<feature type="region of interest" description="Disordered" evidence="4">
    <location>
        <begin position="348"/>
        <end position="379"/>
    </location>
</feature>
<keyword evidence="3" id="KW-0597">Phosphoprotein</keyword>
<dbReference type="Proteomes" id="UP001154078">
    <property type="component" value="Chromosome 1"/>
</dbReference>
<feature type="region of interest" description="Disordered" evidence="4">
    <location>
        <begin position="1"/>
        <end position="97"/>
    </location>
</feature>
<dbReference type="AlphaFoldDB" id="A0A9P0FB71"/>
<dbReference type="GO" id="GO:0001664">
    <property type="term" value="F:G protein-coupled receptor binding"/>
    <property type="evidence" value="ECO:0007669"/>
    <property type="project" value="TreeGrafter"/>
</dbReference>
<evidence type="ECO:0000313" key="6">
    <source>
        <dbReference type="EMBL" id="CAH0546728.1"/>
    </source>
</evidence>
<dbReference type="CDD" id="cd13329">
    <property type="entry name" value="PH_RhoGEF"/>
    <property type="match status" value="1"/>
</dbReference>
<evidence type="ECO:0000313" key="7">
    <source>
        <dbReference type="Proteomes" id="UP001154078"/>
    </source>
</evidence>
<dbReference type="GO" id="GO:0005085">
    <property type="term" value="F:guanyl-nucleotide exchange factor activity"/>
    <property type="evidence" value="ECO:0007669"/>
    <property type="project" value="InterPro"/>
</dbReference>
<feature type="compositionally biased region" description="Polar residues" evidence="4">
    <location>
        <begin position="469"/>
        <end position="479"/>
    </location>
</feature>
<feature type="compositionally biased region" description="Basic and acidic residues" evidence="4">
    <location>
        <begin position="352"/>
        <end position="364"/>
    </location>
</feature>
<keyword evidence="2" id="KW-0963">Cytoplasm</keyword>
<feature type="region of interest" description="Disordered" evidence="4">
    <location>
        <begin position="522"/>
        <end position="623"/>
    </location>
</feature>